<dbReference type="Proteomes" id="UP000004756">
    <property type="component" value="Unassembled WGS sequence"/>
</dbReference>
<gene>
    <name evidence="2" type="ORF">CLOSTASPAR_05155</name>
</gene>
<dbReference type="SUPFAM" id="SSF46955">
    <property type="entry name" value="Putative DNA-binding domain"/>
    <property type="match status" value="1"/>
</dbReference>
<reference evidence="2 3" key="2">
    <citation type="submission" date="2009-02" db="EMBL/GenBank/DDBJ databases">
        <title>Draft genome sequence of Clostridium asparagiforme (DSM 15981).</title>
        <authorList>
            <person name="Sudarsanam P."/>
            <person name="Ley R."/>
            <person name="Guruge J."/>
            <person name="Turnbaugh P.J."/>
            <person name="Mahowald M."/>
            <person name="Liep D."/>
            <person name="Gordon J."/>
        </authorList>
    </citation>
    <scope>NUCLEOTIDE SEQUENCE [LARGE SCALE GENOMIC DNA]</scope>
    <source>
        <strain evidence="2 3">DSM 15981</strain>
    </source>
</reference>
<dbReference type="HOGENOM" id="CLU_2341733_0_0_9"/>
<reference evidence="2 3" key="1">
    <citation type="submission" date="2009-01" db="EMBL/GenBank/DDBJ databases">
        <authorList>
            <person name="Fulton L."/>
            <person name="Clifton S."/>
            <person name="Fulton B."/>
            <person name="Xu J."/>
            <person name="Minx P."/>
            <person name="Pepin K.H."/>
            <person name="Johnson M."/>
            <person name="Bhonagiri V."/>
            <person name="Nash W.E."/>
            <person name="Mardis E.R."/>
            <person name="Wilson R.K."/>
        </authorList>
    </citation>
    <scope>NUCLEOTIDE SEQUENCE [LARGE SCALE GENOMIC DNA]</scope>
    <source>
        <strain evidence="2 3">DSM 15981</strain>
    </source>
</reference>
<evidence type="ECO:0000259" key="1">
    <source>
        <dbReference type="Pfam" id="PF12728"/>
    </source>
</evidence>
<keyword evidence="3" id="KW-1185">Reference proteome</keyword>
<sequence length="97" mass="10633">MTNTITALPGAMPPDVTGRNKLGNTAACTSRIGLTIDEAAEYTGIGRNTLRRLVGWGKIPVLRIGRKTIIRADVMDYFMQLNQGRDLLECEQVRAAD</sequence>
<accession>C0D7A8</accession>
<dbReference type="NCBIfam" id="TIGR01764">
    <property type="entry name" value="excise"/>
    <property type="match status" value="1"/>
</dbReference>
<dbReference type="Pfam" id="PF12728">
    <property type="entry name" value="HTH_17"/>
    <property type="match status" value="1"/>
</dbReference>
<dbReference type="InterPro" id="IPR041657">
    <property type="entry name" value="HTH_17"/>
</dbReference>
<organism evidence="2 3">
    <name type="scientific">[Clostridium] asparagiforme DSM 15981</name>
    <dbReference type="NCBI Taxonomy" id="518636"/>
    <lineage>
        <taxon>Bacteria</taxon>
        <taxon>Bacillati</taxon>
        <taxon>Bacillota</taxon>
        <taxon>Clostridia</taxon>
        <taxon>Lachnospirales</taxon>
        <taxon>Lachnospiraceae</taxon>
        <taxon>Enterocloster</taxon>
    </lineage>
</organism>
<dbReference type="InterPro" id="IPR009061">
    <property type="entry name" value="DNA-bd_dom_put_sf"/>
</dbReference>
<dbReference type="InterPro" id="IPR038148">
    <property type="entry name" value="Tn1545/Tn916_Xis"/>
</dbReference>
<dbReference type="GO" id="GO:0003677">
    <property type="term" value="F:DNA binding"/>
    <property type="evidence" value="ECO:0007669"/>
    <property type="project" value="InterPro"/>
</dbReference>
<dbReference type="EMBL" id="ACCJ01000426">
    <property type="protein sequence ID" value="EEG52774.1"/>
    <property type="molecule type" value="Genomic_DNA"/>
</dbReference>
<comment type="caution">
    <text evidence="2">The sequence shown here is derived from an EMBL/GenBank/DDBJ whole genome shotgun (WGS) entry which is preliminary data.</text>
</comment>
<dbReference type="InterPro" id="IPR010093">
    <property type="entry name" value="SinI_DNA-bd"/>
</dbReference>
<feature type="domain" description="Helix-turn-helix" evidence="1">
    <location>
        <begin position="34"/>
        <end position="79"/>
    </location>
</feature>
<evidence type="ECO:0000313" key="3">
    <source>
        <dbReference type="Proteomes" id="UP000004756"/>
    </source>
</evidence>
<evidence type="ECO:0000313" key="2">
    <source>
        <dbReference type="EMBL" id="EEG52774.1"/>
    </source>
</evidence>
<dbReference type="Gene3D" id="3.90.105.50">
    <property type="match status" value="1"/>
</dbReference>
<name>C0D7A8_9FIRM</name>
<dbReference type="AlphaFoldDB" id="C0D7A8"/>
<protein>
    <submittedName>
        <fullName evidence="2">DNA binding domain, excisionase family</fullName>
    </submittedName>
</protein>
<proteinExistence type="predicted"/>